<protein>
    <submittedName>
        <fullName evidence="2">Nuclear receptor domain-containing protein</fullName>
    </submittedName>
</protein>
<dbReference type="Proteomes" id="UP000035680">
    <property type="component" value="Unassembled WGS sequence"/>
</dbReference>
<dbReference type="WBParaSite" id="SVE_0378200.1">
    <property type="protein sequence ID" value="SVE_0378200.1"/>
    <property type="gene ID" value="SVE_0378200"/>
</dbReference>
<evidence type="ECO:0000313" key="2">
    <source>
        <dbReference type="WBParaSite" id="SVE_0378200.1"/>
    </source>
</evidence>
<proteinExistence type="predicted"/>
<organism evidence="1 2">
    <name type="scientific">Strongyloides venezuelensis</name>
    <name type="common">Threadworm</name>
    <dbReference type="NCBI Taxonomy" id="75913"/>
    <lineage>
        <taxon>Eukaryota</taxon>
        <taxon>Metazoa</taxon>
        <taxon>Ecdysozoa</taxon>
        <taxon>Nematoda</taxon>
        <taxon>Chromadorea</taxon>
        <taxon>Rhabditida</taxon>
        <taxon>Tylenchina</taxon>
        <taxon>Panagrolaimomorpha</taxon>
        <taxon>Strongyloidoidea</taxon>
        <taxon>Strongyloididae</taxon>
        <taxon>Strongyloides</taxon>
    </lineage>
</organism>
<evidence type="ECO:0000313" key="1">
    <source>
        <dbReference type="Proteomes" id="UP000035680"/>
    </source>
</evidence>
<accession>A0A0K0F4P3</accession>
<reference evidence="1" key="1">
    <citation type="submission" date="2014-07" db="EMBL/GenBank/DDBJ databases">
        <authorList>
            <person name="Martin A.A"/>
            <person name="De Silva N."/>
        </authorList>
    </citation>
    <scope>NUCLEOTIDE SEQUENCE</scope>
</reference>
<keyword evidence="1" id="KW-1185">Reference proteome</keyword>
<dbReference type="AlphaFoldDB" id="A0A0K0F4P3"/>
<sequence length="113" mass="13157">MKESSIQCTHCRNMYDERSYCNVCAGAYNRKDSDNIYVINQEMGSCHSSRSGYYQCRHCRRWCAKGGICECRRGVVAEGVLPTVVLTNPHHHHHHRHHIHGAHFGHHHHHHHC</sequence>
<reference evidence="2" key="2">
    <citation type="submission" date="2015-08" db="UniProtKB">
        <authorList>
            <consortium name="WormBaseParasite"/>
        </authorList>
    </citation>
    <scope>IDENTIFICATION</scope>
</reference>
<name>A0A0K0F4P3_STRVS</name>